<keyword evidence="4" id="KW-1185">Reference proteome</keyword>
<evidence type="ECO:0008006" key="5">
    <source>
        <dbReference type="Google" id="ProtNLM"/>
    </source>
</evidence>
<feature type="repeat" description="PPR" evidence="2">
    <location>
        <begin position="210"/>
        <end position="244"/>
    </location>
</feature>
<feature type="repeat" description="PPR" evidence="2">
    <location>
        <begin position="342"/>
        <end position="376"/>
    </location>
</feature>
<dbReference type="GO" id="GO:0003723">
    <property type="term" value="F:RNA binding"/>
    <property type="evidence" value="ECO:0007669"/>
    <property type="project" value="InterPro"/>
</dbReference>
<proteinExistence type="predicted"/>
<dbReference type="InterPro" id="IPR011990">
    <property type="entry name" value="TPR-like_helical_dom_sf"/>
</dbReference>
<feature type="repeat" description="PPR" evidence="2">
    <location>
        <begin position="140"/>
        <end position="174"/>
    </location>
</feature>
<feature type="repeat" description="PPR" evidence="2">
    <location>
        <begin position="576"/>
        <end position="611"/>
    </location>
</feature>
<dbReference type="GO" id="GO:0048731">
    <property type="term" value="P:system development"/>
    <property type="evidence" value="ECO:0007669"/>
    <property type="project" value="UniProtKB-ARBA"/>
</dbReference>
<name>A0A8T2T950_CERRI</name>
<protein>
    <recommendedName>
        <fullName evidence="5">Pentatricopeptide repeat-containing protein</fullName>
    </recommendedName>
</protein>
<sequence>MDCGFAKNPFLGSHLIRLFASCGSLKEAIHVFEMIPKHTVFTWNALISAYSLHGNAVLAINAYEAMQTSYAVPDQHIFVNALKACAKAGVLAKGRLIHFQIVVSIYEPNTYVNNTLIDMYIKCCSLQDAFCVFERMKARDVVTWTAIIVGCGEHECGTKANQYFQQMQCEGIIPNNVTYIGMFKACCDAILQNQGMSLHACISNMQTEFDVTLGNTLIAMYAKSRRLEDAIKILEQMPKQDIVSWNVLLSAYVQHGSGCDAFVMYGKLQKQRLEPDEVTFISLLQACACTEALSKGSVIHLHILECSFESTLFINNALIDMYGKCGSMRDALAVFTSVAQHDVITWNTLIACYILHKEYSKALEAYTKMQEDGTEPDDVTFVSMLQVCSSLMLLVYGMLIHACIILAGINMDIYVNSCLFEMYVKCESFEDGDFVRGSSQRKDTTISNLTPTMNSMGSQDEELTSFLLQESLAGSVNGCCKLLKACSIMNALDIGRHVHCNVVETVCDFDMQVGNALVDMYAKCGSIQDAYSVLCKMQKRDAVTWTTLISGSGHYMDYQFAVQCYEEMVKEGIDPVETTYVCLLTACSRAGEWKEGCRYFESMMKQHELTPISDHFYCMIDLFGRSGKLIEADDILQTIPLSCPGVVAYRTFLNHCKSHKN</sequence>
<gene>
    <name evidence="3" type="ORF">KP509_14G004700</name>
</gene>
<feature type="repeat" description="PPR" evidence="2">
    <location>
        <begin position="39"/>
        <end position="73"/>
    </location>
</feature>
<dbReference type="PANTHER" id="PTHR47926:SF533">
    <property type="entry name" value="DYW DOMAIN-CONTAINING PROTEIN"/>
    <property type="match status" value="1"/>
</dbReference>
<organism evidence="3 4">
    <name type="scientific">Ceratopteris richardii</name>
    <name type="common">Triangle waterfern</name>
    <dbReference type="NCBI Taxonomy" id="49495"/>
    <lineage>
        <taxon>Eukaryota</taxon>
        <taxon>Viridiplantae</taxon>
        <taxon>Streptophyta</taxon>
        <taxon>Embryophyta</taxon>
        <taxon>Tracheophyta</taxon>
        <taxon>Polypodiopsida</taxon>
        <taxon>Polypodiidae</taxon>
        <taxon>Polypodiales</taxon>
        <taxon>Pteridineae</taxon>
        <taxon>Pteridaceae</taxon>
        <taxon>Parkerioideae</taxon>
        <taxon>Ceratopteris</taxon>
    </lineage>
</organism>
<dbReference type="FunFam" id="1.25.40.10:FF:000158">
    <property type="entry name" value="pentatricopeptide repeat-containing protein At2g33680"/>
    <property type="match status" value="1"/>
</dbReference>
<evidence type="ECO:0000313" key="3">
    <source>
        <dbReference type="EMBL" id="KAH7414662.1"/>
    </source>
</evidence>
<evidence type="ECO:0000256" key="2">
    <source>
        <dbReference type="PROSITE-ProRule" id="PRU00708"/>
    </source>
</evidence>
<dbReference type="PROSITE" id="PS51375">
    <property type="entry name" value="PPR"/>
    <property type="match status" value="6"/>
</dbReference>
<dbReference type="FunFam" id="1.25.40.10:FF:000073">
    <property type="entry name" value="Pentatricopeptide repeat-containing protein chloroplastic"/>
    <property type="match status" value="2"/>
</dbReference>
<dbReference type="InterPro" id="IPR002885">
    <property type="entry name" value="PPR_rpt"/>
</dbReference>
<evidence type="ECO:0000313" key="4">
    <source>
        <dbReference type="Proteomes" id="UP000825935"/>
    </source>
</evidence>
<dbReference type="Gene3D" id="1.25.40.10">
    <property type="entry name" value="Tetratricopeptide repeat domain"/>
    <property type="match status" value="5"/>
</dbReference>
<comment type="caution">
    <text evidence="3">The sequence shown here is derived from an EMBL/GenBank/DDBJ whole genome shotgun (WGS) entry which is preliminary data.</text>
</comment>
<dbReference type="Pfam" id="PF13041">
    <property type="entry name" value="PPR_2"/>
    <property type="match status" value="4"/>
</dbReference>
<dbReference type="InterPro" id="IPR046960">
    <property type="entry name" value="PPR_At4g14850-like_plant"/>
</dbReference>
<evidence type="ECO:0000256" key="1">
    <source>
        <dbReference type="ARBA" id="ARBA00022737"/>
    </source>
</evidence>
<reference evidence="3" key="1">
    <citation type="submission" date="2021-08" db="EMBL/GenBank/DDBJ databases">
        <title>WGS assembly of Ceratopteris richardii.</title>
        <authorList>
            <person name="Marchant D.B."/>
            <person name="Chen G."/>
            <person name="Jenkins J."/>
            <person name="Shu S."/>
            <person name="Leebens-Mack J."/>
            <person name="Grimwood J."/>
            <person name="Schmutz J."/>
            <person name="Soltis P."/>
            <person name="Soltis D."/>
            <person name="Chen Z.-H."/>
        </authorList>
    </citation>
    <scope>NUCLEOTIDE SEQUENCE</scope>
    <source>
        <strain evidence="3">Whitten #5841</strain>
        <tissue evidence="3">Leaf</tissue>
    </source>
</reference>
<dbReference type="SUPFAM" id="SSF48452">
    <property type="entry name" value="TPR-like"/>
    <property type="match status" value="1"/>
</dbReference>
<dbReference type="Pfam" id="PF01535">
    <property type="entry name" value="PPR"/>
    <property type="match status" value="5"/>
</dbReference>
<dbReference type="EMBL" id="CM035419">
    <property type="protein sequence ID" value="KAH7414662.1"/>
    <property type="molecule type" value="Genomic_DNA"/>
</dbReference>
<dbReference type="Proteomes" id="UP000825935">
    <property type="component" value="Chromosome 14"/>
</dbReference>
<feature type="repeat" description="PPR" evidence="2">
    <location>
        <begin position="541"/>
        <end position="575"/>
    </location>
</feature>
<dbReference type="PANTHER" id="PTHR47926">
    <property type="entry name" value="PENTATRICOPEPTIDE REPEAT-CONTAINING PROTEIN"/>
    <property type="match status" value="1"/>
</dbReference>
<dbReference type="GO" id="GO:0009451">
    <property type="term" value="P:RNA modification"/>
    <property type="evidence" value="ECO:0007669"/>
    <property type="project" value="InterPro"/>
</dbReference>
<dbReference type="OrthoDB" id="185373at2759"/>
<accession>A0A8T2T950</accession>
<dbReference type="NCBIfam" id="TIGR00756">
    <property type="entry name" value="PPR"/>
    <property type="match status" value="8"/>
</dbReference>
<dbReference type="EMBL" id="CM035419">
    <property type="protein sequence ID" value="KAH7414663.1"/>
    <property type="molecule type" value="Genomic_DNA"/>
</dbReference>
<dbReference type="FunFam" id="1.25.40.10:FF:000031">
    <property type="entry name" value="Pentatricopeptide repeat-containing protein mitochondrial"/>
    <property type="match status" value="1"/>
</dbReference>
<dbReference type="AlphaFoldDB" id="A0A8T2T950"/>
<keyword evidence="1" id="KW-0677">Repeat</keyword>